<protein>
    <recommendedName>
        <fullName evidence="3">SLH domain-containing protein</fullName>
    </recommendedName>
</protein>
<dbReference type="Pfam" id="PF16640">
    <property type="entry name" value="Big_3_5"/>
    <property type="match status" value="2"/>
</dbReference>
<evidence type="ECO:0000256" key="2">
    <source>
        <dbReference type="SAM" id="SignalP"/>
    </source>
</evidence>
<keyword evidence="2" id="KW-0732">Signal</keyword>
<keyword evidence="5" id="KW-1185">Reference proteome</keyword>
<dbReference type="EMBL" id="JAAFGS010000002">
    <property type="protein sequence ID" value="NGZ74821.1"/>
    <property type="molecule type" value="Genomic_DNA"/>
</dbReference>
<feature type="domain" description="SLH" evidence="3">
    <location>
        <begin position="491"/>
        <end position="552"/>
    </location>
</feature>
<accession>A0ABX0F1Q1</accession>
<dbReference type="InterPro" id="IPR032109">
    <property type="entry name" value="Big_3_5"/>
</dbReference>
<feature type="compositionally biased region" description="Gly residues" evidence="1">
    <location>
        <begin position="253"/>
        <end position="266"/>
    </location>
</feature>
<gene>
    <name evidence="4" type="ORF">GYN08_05770</name>
</gene>
<dbReference type="InterPro" id="IPR051465">
    <property type="entry name" value="Cell_Envelope_Struct_Comp"/>
</dbReference>
<dbReference type="PANTHER" id="PTHR43308">
    <property type="entry name" value="OUTER MEMBRANE PROTEIN ALPHA-RELATED"/>
    <property type="match status" value="1"/>
</dbReference>
<evidence type="ECO:0000313" key="5">
    <source>
        <dbReference type="Proteomes" id="UP000800303"/>
    </source>
</evidence>
<dbReference type="PANTHER" id="PTHR43308:SF5">
    <property type="entry name" value="S-LAYER PROTEIN _ PEPTIDOGLYCAN ENDO-BETA-N-ACETYLGLUCOSAMINIDASE"/>
    <property type="match status" value="1"/>
</dbReference>
<comment type="caution">
    <text evidence="4">The sequence shown here is derived from an EMBL/GenBank/DDBJ whole genome shotgun (WGS) entry which is preliminary data.</text>
</comment>
<proteinExistence type="predicted"/>
<feature type="region of interest" description="Disordered" evidence="1">
    <location>
        <begin position="296"/>
        <end position="329"/>
    </location>
</feature>
<organism evidence="4 5">
    <name type="scientific">Saccharibacillus alkalitolerans</name>
    <dbReference type="NCBI Taxonomy" id="2705290"/>
    <lineage>
        <taxon>Bacteria</taxon>
        <taxon>Bacillati</taxon>
        <taxon>Bacillota</taxon>
        <taxon>Bacilli</taxon>
        <taxon>Bacillales</taxon>
        <taxon>Paenibacillaceae</taxon>
        <taxon>Saccharibacillus</taxon>
    </lineage>
</organism>
<dbReference type="InterPro" id="IPR013783">
    <property type="entry name" value="Ig-like_fold"/>
</dbReference>
<sequence>MFIALKKKVSALLVTALMITSTSAVYANESSAPSDDTPTLAAAKVTLASTRSLAAPGEPVTFMATVRGSSGMPTGTVTLKEGDRELGSAKLGTDVTRASEVFIVAPSFEAGEHQITAEYGGDDKFAANVSDSVTQTVAENPDAVPATVSTELTVNSYRNPSKFGETLNFDIRLNLPRSGDPSGSVILMDGDKELARLAMWPNGISNGDASARFTTSDLTVGEHPLTAKYFGDSRYGIADLISEPMIQVVTGDSAGGGTGGGTGGSPTPGVPSYDPPYYEPYNPPYVPPVAPTPVPTPAPAPAPTPAPVPTPAPEQPSTVETPADGQNPDDIFRSRVVSADSNVIAGVENRTADILAKGSAFASVSYGDVAQHWAFPSIEKLTKLGVINGYPNGGFEPNGQITRAEFAAMIERGFVGMASRQVTIDEADFAKFSDINGHWSTNNLKKLVAVGVLTGYADGTIRPEQTISRQEMALMITRVLNANILSVDTSKVQFNDLNGVYAADVIKKTTALGIFEGKAAGTFDPNSGTTRAEAIETIIKTYSLSPSIRAALEKLN</sequence>
<feature type="chain" id="PRO_5045892628" description="SLH domain-containing protein" evidence="2">
    <location>
        <begin position="28"/>
        <end position="556"/>
    </location>
</feature>
<feature type="compositionally biased region" description="Pro residues" evidence="1">
    <location>
        <begin position="296"/>
        <end position="314"/>
    </location>
</feature>
<name>A0ABX0F1Q1_9BACL</name>
<dbReference type="Proteomes" id="UP000800303">
    <property type="component" value="Unassembled WGS sequence"/>
</dbReference>
<evidence type="ECO:0000313" key="4">
    <source>
        <dbReference type="EMBL" id="NGZ74821.1"/>
    </source>
</evidence>
<dbReference type="Pfam" id="PF00395">
    <property type="entry name" value="SLH"/>
    <property type="match status" value="3"/>
</dbReference>
<dbReference type="RefSeq" id="WP_166273160.1">
    <property type="nucleotide sequence ID" value="NZ_JAAFGS010000002.1"/>
</dbReference>
<evidence type="ECO:0000259" key="3">
    <source>
        <dbReference type="PROSITE" id="PS51272"/>
    </source>
</evidence>
<feature type="domain" description="SLH" evidence="3">
    <location>
        <begin position="361"/>
        <end position="424"/>
    </location>
</feature>
<dbReference type="Gene3D" id="2.60.40.10">
    <property type="entry name" value="Immunoglobulins"/>
    <property type="match status" value="2"/>
</dbReference>
<reference evidence="4 5" key="1">
    <citation type="submission" date="2020-01" db="EMBL/GenBank/DDBJ databases">
        <title>Polyphasic characterisation and genomic insights into a novel alkali tolerant bacterium VR-M41.</title>
        <authorList>
            <person name="Vemuluri V.R."/>
        </authorList>
    </citation>
    <scope>NUCLEOTIDE SEQUENCE [LARGE SCALE GENOMIC DNA]</scope>
    <source>
        <strain evidence="4 5">VR-M41</strain>
    </source>
</reference>
<evidence type="ECO:0000256" key="1">
    <source>
        <dbReference type="SAM" id="MobiDB-lite"/>
    </source>
</evidence>
<dbReference type="InterPro" id="IPR001119">
    <property type="entry name" value="SLH_dom"/>
</dbReference>
<feature type="signal peptide" evidence="2">
    <location>
        <begin position="1"/>
        <end position="27"/>
    </location>
</feature>
<dbReference type="PROSITE" id="PS51272">
    <property type="entry name" value="SLH"/>
    <property type="match status" value="3"/>
</dbReference>
<feature type="region of interest" description="Disordered" evidence="1">
    <location>
        <begin position="251"/>
        <end position="276"/>
    </location>
</feature>
<feature type="domain" description="SLH" evidence="3">
    <location>
        <begin position="427"/>
        <end position="490"/>
    </location>
</feature>